<organism evidence="1 2">
    <name type="scientific">Patagioenas fasciata monilis</name>
    <dbReference type="NCBI Taxonomy" id="372326"/>
    <lineage>
        <taxon>Eukaryota</taxon>
        <taxon>Metazoa</taxon>
        <taxon>Chordata</taxon>
        <taxon>Craniata</taxon>
        <taxon>Vertebrata</taxon>
        <taxon>Euteleostomi</taxon>
        <taxon>Archelosauria</taxon>
        <taxon>Archosauria</taxon>
        <taxon>Dinosauria</taxon>
        <taxon>Saurischia</taxon>
        <taxon>Theropoda</taxon>
        <taxon>Coelurosauria</taxon>
        <taxon>Aves</taxon>
        <taxon>Neognathae</taxon>
        <taxon>Neoaves</taxon>
        <taxon>Columbimorphae</taxon>
        <taxon>Columbiformes</taxon>
        <taxon>Columbidae</taxon>
        <taxon>Patagioenas</taxon>
    </lineage>
</organism>
<reference evidence="1 2" key="1">
    <citation type="submission" date="2016-02" db="EMBL/GenBank/DDBJ databases">
        <title>Band-tailed pigeon sequencing and assembly.</title>
        <authorList>
            <person name="Soares A.E."/>
            <person name="Novak B.J."/>
            <person name="Rice E.S."/>
            <person name="O'Connell B."/>
            <person name="Chang D."/>
            <person name="Weber S."/>
            <person name="Shapiro B."/>
        </authorList>
    </citation>
    <scope>NUCLEOTIDE SEQUENCE [LARGE SCALE GENOMIC DNA]</scope>
    <source>
        <strain evidence="1">BTP2013</strain>
        <tissue evidence="1">Blood</tissue>
    </source>
</reference>
<gene>
    <name evidence="1" type="ORF">AV530_006102</name>
</gene>
<dbReference type="Proteomes" id="UP000190648">
    <property type="component" value="Unassembled WGS sequence"/>
</dbReference>
<sequence length="77" mass="8706">MSSKLCAMVKKHISFMTPKNLCENTSDSCSETKHEDTVNCDPVILKYQTDEWQVLAISEKCAVSEYIDTSTAQENKK</sequence>
<proteinExistence type="predicted"/>
<protein>
    <submittedName>
        <fullName evidence="1">Uncharacterized protein</fullName>
    </submittedName>
</protein>
<comment type="caution">
    <text evidence="1">The sequence shown here is derived from an EMBL/GenBank/DDBJ whole genome shotgun (WGS) entry which is preliminary data.</text>
</comment>
<keyword evidence="2" id="KW-1185">Reference proteome</keyword>
<accession>A0A1V4J9J7</accession>
<name>A0A1V4J9J7_PATFA</name>
<evidence type="ECO:0000313" key="2">
    <source>
        <dbReference type="Proteomes" id="UP000190648"/>
    </source>
</evidence>
<dbReference type="EMBL" id="LSYS01008581">
    <property type="protein sequence ID" value="OPJ68467.1"/>
    <property type="molecule type" value="Genomic_DNA"/>
</dbReference>
<evidence type="ECO:0000313" key="1">
    <source>
        <dbReference type="EMBL" id="OPJ68467.1"/>
    </source>
</evidence>
<dbReference type="AlphaFoldDB" id="A0A1V4J9J7"/>